<accession>A0A3R6GFU3</accession>
<dbReference type="Proteomes" id="UP000284579">
    <property type="component" value="Unassembled WGS sequence"/>
</dbReference>
<reference evidence="1 2" key="1">
    <citation type="submission" date="2018-08" db="EMBL/GenBank/DDBJ databases">
        <title>A genome reference for cultivated species of the human gut microbiota.</title>
        <authorList>
            <person name="Zou Y."/>
            <person name="Xue W."/>
            <person name="Luo G."/>
        </authorList>
    </citation>
    <scope>NUCLEOTIDE SEQUENCE [LARGE SCALE GENOMIC DNA]</scope>
    <source>
        <strain evidence="1 2">AM23-3</strain>
    </source>
</reference>
<protein>
    <submittedName>
        <fullName evidence="1">Uncharacterized protein</fullName>
    </submittedName>
</protein>
<dbReference type="AlphaFoldDB" id="A0A3R6GFU3"/>
<organism evidence="1 2">
    <name type="scientific">Coprococcus comes</name>
    <dbReference type="NCBI Taxonomy" id="410072"/>
    <lineage>
        <taxon>Bacteria</taxon>
        <taxon>Bacillati</taxon>
        <taxon>Bacillota</taxon>
        <taxon>Clostridia</taxon>
        <taxon>Lachnospirales</taxon>
        <taxon>Lachnospiraceae</taxon>
        <taxon>Coprococcus</taxon>
    </lineage>
</organism>
<evidence type="ECO:0000313" key="1">
    <source>
        <dbReference type="EMBL" id="RHF83169.1"/>
    </source>
</evidence>
<sequence>MADYYLKTDNIMKNMFVVALKDELAAQSQRGTVHPETEAMLQKVRAYELSEKRLPITTEEQRELRNALNRLRDKYLAMGRYSDGIDSVILKVMKPNTSRRFFW</sequence>
<name>A0A3R6GFU3_9FIRM</name>
<dbReference type="EMBL" id="QRHO01000010">
    <property type="protein sequence ID" value="RHF83169.1"/>
    <property type="molecule type" value="Genomic_DNA"/>
</dbReference>
<evidence type="ECO:0000313" key="2">
    <source>
        <dbReference type="Proteomes" id="UP000284579"/>
    </source>
</evidence>
<proteinExistence type="predicted"/>
<dbReference type="RefSeq" id="WP_117510733.1">
    <property type="nucleotide sequence ID" value="NZ_QRHO01000010.1"/>
</dbReference>
<comment type="caution">
    <text evidence="1">The sequence shown here is derived from an EMBL/GenBank/DDBJ whole genome shotgun (WGS) entry which is preliminary data.</text>
</comment>
<gene>
    <name evidence="1" type="ORF">DW656_09085</name>
</gene>